<dbReference type="EMBL" id="BTRK01000004">
    <property type="protein sequence ID" value="GMR46708.1"/>
    <property type="molecule type" value="Genomic_DNA"/>
</dbReference>
<evidence type="ECO:0000313" key="1">
    <source>
        <dbReference type="EMBL" id="GMR46708.1"/>
    </source>
</evidence>
<evidence type="ECO:0000313" key="2">
    <source>
        <dbReference type="Proteomes" id="UP001328107"/>
    </source>
</evidence>
<sequence>PVSALPYHGLSTSTCRSFGGSCCRCRRVQTDAGGLRLWRYTDVQPTHNSLNLYFQVQMVQYHGDGGEGLRSYLPRRRASRCR</sequence>
<organism evidence="1 2">
    <name type="scientific">Pristionchus mayeri</name>
    <dbReference type="NCBI Taxonomy" id="1317129"/>
    <lineage>
        <taxon>Eukaryota</taxon>
        <taxon>Metazoa</taxon>
        <taxon>Ecdysozoa</taxon>
        <taxon>Nematoda</taxon>
        <taxon>Chromadorea</taxon>
        <taxon>Rhabditida</taxon>
        <taxon>Rhabditina</taxon>
        <taxon>Diplogasteromorpha</taxon>
        <taxon>Diplogasteroidea</taxon>
        <taxon>Neodiplogasteridae</taxon>
        <taxon>Pristionchus</taxon>
    </lineage>
</organism>
<dbReference type="Proteomes" id="UP001328107">
    <property type="component" value="Unassembled WGS sequence"/>
</dbReference>
<comment type="caution">
    <text evidence="1">The sequence shown here is derived from an EMBL/GenBank/DDBJ whole genome shotgun (WGS) entry which is preliminary data.</text>
</comment>
<feature type="non-terminal residue" evidence="1">
    <location>
        <position position="82"/>
    </location>
</feature>
<dbReference type="AlphaFoldDB" id="A0AAN5HZS8"/>
<protein>
    <submittedName>
        <fullName evidence="1">Uncharacterized protein</fullName>
    </submittedName>
</protein>
<gene>
    <name evidence="1" type="ORF">PMAYCL1PPCAC_16903</name>
</gene>
<feature type="non-terminal residue" evidence="1">
    <location>
        <position position="1"/>
    </location>
</feature>
<keyword evidence="2" id="KW-1185">Reference proteome</keyword>
<accession>A0AAN5HZS8</accession>
<proteinExistence type="predicted"/>
<reference evidence="2" key="1">
    <citation type="submission" date="2022-10" db="EMBL/GenBank/DDBJ databases">
        <title>Genome assembly of Pristionchus species.</title>
        <authorList>
            <person name="Yoshida K."/>
            <person name="Sommer R.J."/>
        </authorList>
    </citation>
    <scope>NUCLEOTIDE SEQUENCE [LARGE SCALE GENOMIC DNA]</scope>
    <source>
        <strain evidence="2">RS5460</strain>
    </source>
</reference>
<name>A0AAN5HZS8_9BILA</name>